<evidence type="ECO:0000313" key="1">
    <source>
        <dbReference type="EMBL" id="GLY68312.1"/>
    </source>
</evidence>
<name>A0A9W6R653_9PSEU</name>
<dbReference type="GO" id="GO:0016773">
    <property type="term" value="F:phosphotransferase activity, alcohol group as acceptor"/>
    <property type="evidence" value="ECO:0007669"/>
    <property type="project" value="InterPro"/>
</dbReference>
<dbReference type="InterPro" id="IPR011009">
    <property type="entry name" value="Kinase-like_dom_sf"/>
</dbReference>
<evidence type="ECO:0000313" key="2">
    <source>
        <dbReference type="Proteomes" id="UP001165136"/>
    </source>
</evidence>
<dbReference type="SUPFAM" id="SSF56112">
    <property type="entry name" value="Protein kinase-like (PK-like)"/>
    <property type="match status" value="1"/>
</dbReference>
<dbReference type="AlphaFoldDB" id="A0A9W6R653"/>
<sequence>MIRREGAAARRWIEALPALAERFLTGWRLEPDGEPMHGFVGLVLPVTRADGAPAVLKLTWLDTETRDEPTALSTWDGAGAVLLLESDPSQGALLLERLDAGRTLNDRPIVEATEIAGELLRRLSVPAPAPIRRLCDEAARLTETLPATWARLGEPVPRRLVDTAVALCCELGPESGTMLVNEDLHYENVLAGTREPWLVIDPKPVAGDPEFAVIPLLWNRIDESTLEEKFAVVVGSAGLDRARAHAWTFVRAVQNWLWALESAEAMAPGLATITHWAARKVG</sequence>
<dbReference type="RefSeq" id="WP_285488319.1">
    <property type="nucleotide sequence ID" value="NZ_BSTI01000011.1"/>
</dbReference>
<dbReference type="InterPro" id="IPR006748">
    <property type="entry name" value="NH2Glyco/OHUrea_AB-resist_kin"/>
</dbReference>
<protein>
    <submittedName>
        <fullName evidence="1">Aminoglycoside O-phosphotransferase</fullName>
    </submittedName>
</protein>
<keyword evidence="2" id="KW-1185">Reference proteome</keyword>
<dbReference type="GO" id="GO:0019748">
    <property type="term" value="P:secondary metabolic process"/>
    <property type="evidence" value="ECO:0007669"/>
    <property type="project" value="InterPro"/>
</dbReference>
<accession>A0A9W6R653</accession>
<reference evidence="1" key="1">
    <citation type="submission" date="2023-03" db="EMBL/GenBank/DDBJ databases">
        <title>Amycolatopsis taiwanensis NBRC 103393.</title>
        <authorList>
            <person name="Ichikawa N."/>
            <person name="Sato H."/>
            <person name="Tonouchi N."/>
        </authorList>
    </citation>
    <scope>NUCLEOTIDE SEQUENCE</scope>
    <source>
        <strain evidence="1">NBRC 103393</strain>
    </source>
</reference>
<proteinExistence type="predicted"/>
<gene>
    <name evidence="1" type="ORF">Atai01_49310</name>
</gene>
<dbReference type="Proteomes" id="UP001165136">
    <property type="component" value="Unassembled WGS sequence"/>
</dbReference>
<comment type="caution">
    <text evidence="1">The sequence shown here is derived from an EMBL/GenBank/DDBJ whole genome shotgun (WGS) entry which is preliminary data.</text>
</comment>
<dbReference type="Pfam" id="PF04655">
    <property type="entry name" value="APH_6_hur"/>
    <property type="match status" value="1"/>
</dbReference>
<organism evidence="1 2">
    <name type="scientific">Amycolatopsis taiwanensis</name>
    <dbReference type="NCBI Taxonomy" id="342230"/>
    <lineage>
        <taxon>Bacteria</taxon>
        <taxon>Bacillati</taxon>
        <taxon>Actinomycetota</taxon>
        <taxon>Actinomycetes</taxon>
        <taxon>Pseudonocardiales</taxon>
        <taxon>Pseudonocardiaceae</taxon>
        <taxon>Amycolatopsis</taxon>
    </lineage>
</organism>
<dbReference type="EMBL" id="BSTI01000011">
    <property type="protein sequence ID" value="GLY68312.1"/>
    <property type="molecule type" value="Genomic_DNA"/>
</dbReference>